<dbReference type="GO" id="GO:0006364">
    <property type="term" value="P:rRNA processing"/>
    <property type="evidence" value="ECO:0007669"/>
    <property type="project" value="UniProtKB-UniRule"/>
</dbReference>
<dbReference type="GO" id="GO:0005840">
    <property type="term" value="C:ribosome"/>
    <property type="evidence" value="ECO:0007669"/>
    <property type="project" value="InterPro"/>
</dbReference>
<dbReference type="PANTHER" id="PTHR33692">
    <property type="entry name" value="RIBOSOME MATURATION FACTOR RIMM"/>
    <property type="match status" value="1"/>
</dbReference>
<keyword evidence="2 5" id="KW-0690">Ribosome biogenesis</keyword>
<evidence type="ECO:0000259" key="6">
    <source>
        <dbReference type="Pfam" id="PF01782"/>
    </source>
</evidence>
<dbReference type="GO" id="GO:0005737">
    <property type="term" value="C:cytoplasm"/>
    <property type="evidence" value="ECO:0007669"/>
    <property type="project" value="UniProtKB-SubCell"/>
</dbReference>
<comment type="subcellular location">
    <subcellularLocation>
        <location evidence="5">Cytoplasm</location>
    </subcellularLocation>
</comment>
<evidence type="ECO:0000256" key="4">
    <source>
        <dbReference type="ARBA" id="ARBA00023186"/>
    </source>
</evidence>
<dbReference type="Pfam" id="PF01782">
    <property type="entry name" value="RimM"/>
    <property type="match status" value="1"/>
</dbReference>
<dbReference type="Gene3D" id="2.30.30.240">
    <property type="entry name" value="PRC-barrel domain"/>
    <property type="match status" value="1"/>
</dbReference>
<comment type="domain">
    <text evidence="5">The PRC barrel domain binds ribosomal protein uS19.</text>
</comment>
<feature type="domain" description="RimM N-terminal" evidence="6">
    <location>
        <begin position="8"/>
        <end position="82"/>
    </location>
</feature>
<dbReference type="EMBL" id="PDKN01000006">
    <property type="protein sequence ID" value="RXJ56242.1"/>
    <property type="molecule type" value="Genomic_DNA"/>
</dbReference>
<accession>A0A4V1LNU1</accession>
<keyword evidence="4 5" id="KW-0143">Chaperone</keyword>
<evidence type="ECO:0000313" key="9">
    <source>
        <dbReference type="Proteomes" id="UP000290657"/>
    </source>
</evidence>
<dbReference type="HAMAP" id="MF_00014">
    <property type="entry name" value="Ribosome_mat_RimM"/>
    <property type="match status" value="1"/>
</dbReference>
<dbReference type="PANTHER" id="PTHR33692:SF1">
    <property type="entry name" value="RIBOSOME MATURATION FACTOR RIMM"/>
    <property type="match status" value="1"/>
</dbReference>
<proteinExistence type="inferred from homology"/>
<organism evidence="8 9">
    <name type="scientific">Candidatus Marinarcus aquaticus</name>
    <dbReference type="NCBI Taxonomy" id="2044504"/>
    <lineage>
        <taxon>Bacteria</taxon>
        <taxon>Pseudomonadati</taxon>
        <taxon>Campylobacterota</taxon>
        <taxon>Epsilonproteobacteria</taxon>
        <taxon>Campylobacterales</taxon>
        <taxon>Arcobacteraceae</taxon>
        <taxon>Candidatus Marinarcus</taxon>
    </lineage>
</organism>
<evidence type="ECO:0000256" key="1">
    <source>
        <dbReference type="ARBA" id="ARBA00022490"/>
    </source>
</evidence>
<evidence type="ECO:0000256" key="3">
    <source>
        <dbReference type="ARBA" id="ARBA00022552"/>
    </source>
</evidence>
<dbReference type="InterPro" id="IPR009000">
    <property type="entry name" value="Transl_B-barrel_sf"/>
</dbReference>
<dbReference type="InterPro" id="IPR056792">
    <property type="entry name" value="PRC_RimM"/>
</dbReference>
<evidence type="ECO:0000256" key="2">
    <source>
        <dbReference type="ARBA" id="ARBA00022517"/>
    </source>
</evidence>
<protein>
    <recommendedName>
        <fullName evidence="5">Ribosome maturation factor RimM</fullName>
    </recommendedName>
</protein>
<dbReference type="Gene3D" id="2.40.30.60">
    <property type="entry name" value="RimM"/>
    <property type="match status" value="1"/>
</dbReference>
<comment type="subunit">
    <text evidence="5">Binds ribosomal protein uS19.</text>
</comment>
<keyword evidence="3 5" id="KW-0698">rRNA processing</keyword>
<dbReference type="SUPFAM" id="SSF50346">
    <property type="entry name" value="PRC-barrel domain"/>
    <property type="match status" value="1"/>
</dbReference>
<dbReference type="AlphaFoldDB" id="A0A4V1LNU1"/>
<dbReference type="OrthoDB" id="9810331at2"/>
<keyword evidence="1 5" id="KW-0963">Cytoplasm</keyword>
<feature type="domain" description="Ribosome maturation factor RimM PRC barrel" evidence="7">
    <location>
        <begin position="98"/>
        <end position="166"/>
    </location>
</feature>
<evidence type="ECO:0000259" key="7">
    <source>
        <dbReference type="Pfam" id="PF24986"/>
    </source>
</evidence>
<dbReference type="NCBIfam" id="TIGR02273">
    <property type="entry name" value="16S_RimM"/>
    <property type="match status" value="1"/>
</dbReference>
<dbReference type="InterPro" id="IPR011961">
    <property type="entry name" value="RimM"/>
</dbReference>
<evidence type="ECO:0000256" key="5">
    <source>
        <dbReference type="HAMAP-Rule" id="MF_00014"/>
    </source>
</evidence>
<comment type="caution">
    <text evidence="8">The sequence shown here is derived from an EMBL/GenBank/DDBJ whole genome shotgun (WGS) entry which is preliminary data.</text>
</comment>
<comment type="function">
    <text evidence="5">An accessory protein needed during the final step in the assembly of 30S ribosomal subunit, possibly for assembly of the head region. Essential for efficient processing of 16S rRNA. May be needed both before and after RbfA during the maturation of 16S rRNA. It has affinity for free ribosomal 30S subunits but not for 70S ribosomes.</text>
</comment>
<dbReference type="Pfam" id="PF24986">
    <property type="entry name" value="PRC_RimM"/>
    <property type="match status" value="1"/>
</dbReference>
<dbReference type="SUPFAM" id="SSF50447">
    <property type="entry name" value="Translation proteins"/>
    <property type="match status" value="1"/>
</dbReference>
<evidence type="ECO:0000313" key="8">
    <source>
        <dbReference type="EMBL" id="RXJ56242.1"/>
    </source>
</evidence>
<dbReference type="InterPro" id="IPR002676">
    <property type="entry name" value="RimM_N"/>
</dbReference>
<dbReference type="InterPro" id="IPR036976">
    <property type="entry name" value="RimM_N_sf"/>
</dbReference>
<dbReference type="GO" id="GO:0043022">
    <property type="term" value="F:ribosome binding"/>
    <property type="evidence" value="ECO:0007669"/>
    <property type="project" value="InterPro"/>
</dbReference>
<comment type="similarity">
    <text evidence="5">Belongs to the RimM family.</text>
</comment>
<dbReference type="InterPro" id="IPR011033">
    <property type="entry name" value="PRC_barrel-like_sf"/>
</dbReference>
<dbReference type="GO" id="GO:0042274">
    <property type="term" value="P:ribosomal small subunit biogenesis"/>
    <property type="evidence" value="ECO:0007669"/>
    <property type="project" value="UniProtKB-UniRule"/>
</dbReference>
<reference evidence="8 9" key="1">
    <citation type="submission" date="2017-10" db="EMBL/GenBank/DDBJ databases">
        <title>Genomics of the genus Arcobacter.</title>
        <authorList>
            <person name="Perez-Cataluna A."/>
            <person name="Figueras M.J."/>
        </authorList>
    </citation>
    <scope>NUCLEOTIDE SEQUENCE [LARGE SCALE GENOMIC DNA]</scope>
    <source>
        <strain evidence="8 9">CECT 8987</strain>
    </source>
</reference>
<sequence length="177" mass="20318">MNNNDIYIGKIGKTVGLDGTVKVYLDSDFPEQFRKGISFHTNRKTSLTIKSYNASRGICTFESIDDVESAKKLVNLQLFTTIEQTRATCELQENEFFWFDLIGCKIVDNEKLELGVVNDIQRLPSSDYFEVITSSALVEKELPKNFLIPYIPMYVIKVDIENKTIYTQDCIYILENS</sequence>
<keyword evidence="9" id="KW-1185">Reference proteome</keyword>
<gene>
    <name evidence="5 8" type="primary">rimM</name>
    <name evidence="8" type="ORF">CRV04_09355</name>
</gene>
<dbReference type="RefSeq" id="WP_128996584.1">
    <property type="nucleotide sequence ID" value="NZ_PDKN01000006.1"/>
</dbReference>
<name>A0A4V1LNU1_9BACT</name>
<dbReference type="Proteomes" id="UP000290657">
    <property type="component" value="Unassembled WGS sequence"/>
</dbReference>